<dbReference type="InterPro" id="IPR027417">
    <property type="entry name" value="P-loop_NTPase"/>
</dbReference>
<dbReference type="PANTHER" id="PTHR13748:SF62">
    <property type="entry name" value="COBW DOMAIN-CONTAINING PROTEIN"/>
    <property type="match status" value="1"/>
</dbReference>
<sequence>MALAQRGMAARRTAASACTGPMAMARATPMSIGRVHHIVNRAAESCTRAARPVDAARGPFFAPARADRVVVRAGEHLVPKDDRIPATVITGFLGSGKTTLLNYILTQQHGKRIAVIENEFGEIDIDSELVARTEVLEGGDQITVLSNGCLCCTVRDDLVAALNNLYNRRSEFDHIVIETTGLANPGPIISSFYMDKSLPDKVLLDGVVTVVDAVNISRHLDQVGKASNEDAINEAIEQVAYADRIVINKTDLVSESAVAELEGRLRTINTLARMTRATKSKVPLDYVLGVGGFDLDKVDEQLAPKPSSSHSHSHDHAHGEECGAGCTNPNHNHSHDHGHSHAEAHSHAHGEECGAGCTNPEHNHSHDHGHSHAEAAHSHDHGHSHDHVHGEDCAPGCTNPDHDHSHHSHAKLHDDKVSSLSFSVEGEMDLDKHHHLDSKE</sequence>
<dbReference type="GeneID" id="25739876"/>
<protein>
    <submittedName>
        <fullName evidence="3">COBW domain-containing protein 2</fullName>
    </submittedName>
</protein>
<dbReference type="OrthoDB" id="258627at2759"/>
<feature type="domain" description="CobW/HypB/UreG nucleotide-binding" evidence="2">
    <location>
        <begin position="85"/>
        <end position="274"/>
    </location>
</feature>
<dbReference type="RefSeq" id="XP_013899979.1">
    <property type="nucleotide sequence ID" value="XM_014044525.1"/>
</dbReference>
<proteinExistence type="predicted"/>
<dbReference type="GO" id="GO:0005737">
    <property type="term" value="C:cytoplasm"/>
    <property type="evidence" value="ECO:0007669"/>
    <property type="project" value="TreeGrafter"/>
</dbReference>
<feature type="compositionally biased region" description="Basic and acidic residues" evidence="1">
    <location>
        <begin position="361"/>
        <end position="392"/>
    </location>
</feature>
<feature type="compositionally biased region" description="Basic and acidic residues" evidence="1">
    <location>
        <begin position="333"/>
        <end position="352"/>
    </location>
</feature>
<dbReference type="Gene3D" id="3.40.50.300">
    <property type="entry name" value="P-loop containing nucleotide triphosphate hydrolases"/>
    <property type="match status" value="1"/>
</dbReference>
<feature type="region of interest" description="Disordered" evidence="1">
    <location>
        <begin position="300"/>
        <end position="414"/>
    </location>
</feature>
<dbReference type="STRING" id="145388.A0A0D2MCJ0"/>
<dbReference type="AlphaFoldDB" id="A0A0D2MCJ0"/>
<dbReference type="Proteomes" id="UP000054498">
    <property type="component" value="Unassembled WGS sequence"/>
</dbReference>
<dbReference type="InterPro" id="IPR051316">
    <property type="entry name" value="Zinc-reg_GTPase_activator"/>
</dbReference>
<evidence type="ECO:0000313" key="3">
    <source>
        <dbReference type="EMBL" id="KIZ00960.1"/>
    </source>
</evidence>
<dbReference type="KEGG" id="mng:MNEG_7000"/>
<reference evidence="3 4" key="1">
    <citation type="journal article" date="2013" name="BMC Genomics">
        <title>Reconstruction of the lipid metabolism for the microalga Monoraphidium neglectum from its genome sequence reveals characteristics suitable for biofuel production.</title>
        <authorList>
            <person name="Bogen C."/>
            <person name="Al-Dilaimi A."/>
            <person name="Albersmeier A."/>
            <person name="Wichmann J."/>
            <person name="Grundmann M."/>
            <person name="Rupp O."/>
            <person name="Lauersen K.J."/>
            <person name="Blifernez-Klassen O."/>
            <person name="Kalinowski J."/>
            <person name="Goesmann A."/>
            <person name="Mussgnug J.H."/>
            <person name="Kruse O."/>
        </authorList>
    </citation>
    <scope>NUCLEOTIDE SEQUENCE [LARGE SCALE GENOMIC DNA]</scope>
    <source>
        <strain evidence="3 4">SAG 48.87</strain>
    </source>
</reference>
<accession>A0A0D2MCJ0</accession>
<dbReference type="CDD" id="cd03112">
    <property type="entry name" value="CobW-like"/>
    <property type="match status" value="1"/>
</dbReference>
<keyword evidence="4" id="KW-1185">Reference proteome</keyword>
<feature type="compositionally biased region" description="Basic and acidic residues" evidence="1">
    <location>
        <begin position="312"/>
        <end position="321"/>
    </location>
</feature>
<name>A0A0D2MCJ0_9CHLO</name>
<dbReference type="PANTHER" id="PTHR13748">
    <property type="entry name" value="COBW-RELATED"/>
    <property type="match status" value="1"/>
</dbReference>
<dbReference type="Pfam" id="PF02492">
    <property type="entry name" value="cobW"/>
    <property type="match status" value="1"/>
</dbReference>
<dbReference type="SUPFAM" id="SSF52540">
    <property type="entry name" value="P-loop containing nucleoside triphosphate hydrolases"/>
    <property type="match status" value="1"/>
</dbReference>
<gene>
    <name evidence="3" type="ORF">MNEG_7000</name>
</gene>
<dbReference type="EMBL" id="KK101418">
    <property type="protein sequence ID" value="KIZ00960.1"/>
    <property type="molecule type" value="Genomic_DNA"/>
</dbReference>
<evidence type="ECO:0000313" key="4">
    <source>
        <dbReference type="Proteomes" id="UP000054498"/>
    </source>
</evidence>
<evidence type="ECO:0000256" key="1">
    <source>
        <dbReference type="SAM" id="MobiDB-lite"/>
    </source>
</evidence>
<evidence type="ECO:0000259" key="2">
    <source>
        <dbReference type="Pfam" id="PF02492"/>
    </source>
</evidence>
<dbReference type="InterPro" id="IPR003495">
    <property type="entry name" value="CobW/HypB/UreG_nucleotide-bd"/>
</dbReference>
<organism evidence="3 4">
    <name type="scientific">Monoraphidium neglectum</name>
    <dbReference type="NCBI Taxonomy" id="145388"/>
    <lineage>
        <taxon>Eukaryota</taxon>
        <taxon>Viridiplantae</taxon>
        <taxon>Chlorophyta</taxon>
        <taxon>core chlorophytes</taxon>
        <taxon>Chlorophyceae</taxon>
        <taxon>CS clade</taxon>
        <taxon>Sphaeropleales</taxon>
        <taxon>Selenastraceae</taxon>
        <taxon>Monoraphidium</taxon>
    </lineage>
</organism>